<dbReference type="InterPro" id="IPR009078">
    <property type="entry name" value="Ferritin-like_SF"/>
</dbReference>
<protein>
    <submittedName>
        <fullName evidence="1">Uncharacterized protein</fullName>
    </submittedName>
</protein>
<dbReference type="Gene3D" id="1.20.1260.10">
    <property type="match status" value="1"/>
</dbReference>
<dbReference type="InterPro" id="IPR012347">
    <property type="entry name" value="Ferritin-like"/>
</dbReference>
<accession>A0A426WZH2</accession>
<dbReference type="AlphaFoldDB" id="A0A426WZH2"/>
<dbReference type="EMBL" id="AMZH03031212">
    <property type="protein sequence ID" value="RRT32622.1"/>
    <property type="molecule type" value="Genomic_DNA"/>
</dbReference>
<evidence type="ECO:0000313" key="2">
    <source>
        <dbReference type="Proteomes" id="UP000287651"/>
    </source>
</evidence>
<comment type="caution">
    <text evidence="1">The sequence shown here is derived from an EMBL/GenBank/DDBJ whole genome shotgun (WGS) entry which is preliminary data.</text>
</comment>
<name>A0A426WZH2_ENSVE</name>
<evidence type="ECO:0000313" key="1">
    <source>
        <dbReference type="EMBL" id="RRT32622.1"/>
    </source>
</evidence>
<proteinExistence type="predicted"/>
<reference evidence="1 2" key="1">
    <citation type="journal article" date="2014" name="Agronomy (Basel)">
        <title>A Draft Genome Sequence for Ensete ventricosum, the Drought-Tolerant Tree Against Hunger.</title>
        <authorList>
            <person name="Harrison J."/>
            <person name="Moore K.A."/>
            <person name="Paszkiewicz K."/>
            <person name="Jones T."/>
            <person name="Grant M."/>
            <person name="Ambacheew D."/>
            <person name="Muzemil S."/>
            <person name="Studholme D.J."/>
        </authorList>
    </citation>
    <scope>NUCLEOTIDE SEQUENCE [LARGE SCALE GENOMIC DNA]</scope>
</reference>
<feature type="non-terminal residue" evidence="1">
    <location>
        <position position="56"/>
    </location>
</feature>
<sequence>MRPCACVAVSVSAMELALAIEKLTNEKLLSLHKVSDSVAQKCNDAQMADFIETEFL</sequence>
<gene>
    <name evidence="1" type="ORF">B296_00050869</name>
</gene>
<organism evidence="1 2">
    <name type="scientific">Ensete ventricosum</name>
    <name type="common">Abyssinian banana</name>
    <name type="synonym">Musa ensete</name>
    <dbReference type="NCBI Taxonomy" id="4639"/>
    <lineage>
        <taxon>Eukaryota</taxon>
        <taxon>Viridiplantae</taxon>
        <taxon>Streptophyta</taxon>
        <taxon>Embryophyta</taxon>
        <taxon>Tracheophyta</taxon>
        <taxon>Spermatophyta</taxon>
        <taxon>Magnoliopsida</taxon>
        <taxon>Liliopsida</taxon>
        <taxon>Zingiberales</taxon>
        <taxon>Musaceae</taxon>
        <taxon>Ensete</taxon>
    </lineage>
</organism>
<dbReference type="SUPFAM" id="SSF47240">
    <property type="entry name" value="Ferritin-like"/>
    <property type="match status" value="1"/>
</dbReference>
<dbReference type="Proteomes" id="UP000287651">
    <property type="component" value="Unassembled WGS sequence"/>
</dbReference>